<dbReference type="SMART" id="SM00421">
    <property type="entry name" value="HTH_LUXR"/>
    <property type="match status" value="1"/>
</dbReference>
<dbReference type="Pfam" id="PF00196">
    <property type="entry name" value="GerE"/>
    <property type="match status" value="1"/>
</dbReference>
<accession>A0A1A8XM40</accession>
<dbReference type="STRING" id="1860102.ACCAA_210048"/>
<dbReference type="PANTHER" id="PTHR44688:SF16">
    <property type="entry name" value="DNA-BINDING TRANSCRIPTIONAL ACTIVATOR DEVR_DOSR"/>
    <property type="match status" value="1"/>
</dbReference>
<dbReference type="AlphaFoldDB" id="A0A1A8XM40"/>
<evidence type="ECO:0000313" key="6">
    <source>
        <dbReference type="Proteomes" id="UP000199169"/>
    </source>
</evidence>
<dbReference type="InterPro" id="IPR036388">
    <property type="entry name" value="WH-like_DNA-bd_sf"/>
</dbReference>
<evidence type="ECO:0000256" key="3">
    <source>
        <dbReference type="ARBA" id="ARBA00023163"/>
    </source>
</evidence>
<sequence length="376" mass="41403">MNRSYGQGERLLQIIEMAYAASDDGEMVRSVFTALRELMSFASGVFMPVNPETLELQPGLCFDCSAADMETYLAHYAPLDPFVQQQPGPALLNRTMRFSDVITTGDVGRSEFSTFLRQVPYHHALGILTGLAQQPVAVFSVHRQRHERDFSADEQALLDCVGPHLARAIHLRRQVSDPTRRAETGILVFGSAGQALYLNAPAQRFLGTTPPAALCAALPTQGAAVIKLAWQYFRLSRVPWATTSLLCRFAVAEAANGVDQPQADAGPVERWSAAMRQRSAWGGATVVVLQPFQQRTDFVRRLEVFGLSPRQLEVATWALRGLANDKIADTICLAEQTVKDYLQEIYHRIGVGTRPALLAKVLGTSAIPAELGKRRR</sequence>
<keyword evidence="3" id="KW-0804">Transcription</keyword>
<evidence type="ECO:0000256" key="2">
    <source>
        <dbReference type="ARBA" id="ARBA00023125"/>
    </source>
</evidence>
<dbReference type="PROSITE" id="PS50043">
    <property type="entry name" value="HTH_LUXR_2"/>
    <property type="match status" value="1"/>
</dbReference>
<feature type="domain" description="HTH luxR-type" evidence="4">
    <location>
        <begin position="300"/>
        <end position="365"/>
    </location>
</feature>
<dbReference type="Gene3D" id="3.30.450.40">
    <property type="match status" value="1"/>
</dbReference>
<dbReference type="RefSeq" id="WP_186406583.1">
    <property type="nucleotide sequence ID" value="NZ_FLQX01000096.1"/>
</dbReference>
<protein>
    <recommendedName>
        <fullName evidence="4">HTH luxR-type domain-containing protein</fullName>
    </recommendedName>
</protein>
<dbReference type="SUPFAM" id="SSF55781">
    <property type="entry name" value="GAF domain-like"/>
    <property type="match status" value="1"/>
</dbReference>
<name>A0A1A8XM40_9PROT</name>
<dbReference type="GO" id="GO:0006355">
    <property type="term" value="P:regulation of DNA-templated transcription"/>
    <property type="evidence" value="ECO:0007669"/>
    <property type="project" value="InterPro"/>
</dbReference>
<dbReference type="PANTHER" id="PTHR44688">
    <property type="entry name" value="DNA-BINDING TRANSCRIPTIONAL ACTIVATOR DEVR_DOSR"/>
    <property type="match status" value="1"/>
</dbReference>
<dbReference type="CDD" id="cd06170">
    <property type="entry name" value="LuxR_C_like"/>
    <property type="match status" value="1"/>
</dbReference>
<dbReference type="PRINTS" id="PR00038">
    <property type="entry name" value="HTHLUXR"/>
</dbReference>
<keyword evidence="2" id="KW-0238">DNA-binding</keyword>
<evidence type="ECO:0000313" key="5">
    <source>
        <dbReference type="EMBL" id="SBT05477.1"/>
    </source>
</evidence>
<dbReference type="Gene3D" id="1.10.10.10">
    <property type="entry name" value="Winged helix-like DNA-binding domain superfamily/Winged helix DNA-binding domain"/>
    <property type="match status" value="1"/>
</dbReference>
<dbReference type="SUPFAM" id="SSF46894">
    <property type="entry name" value="C-terminal effector domain of the bipartite response regulators"/>
    <property type="match status" value="1"/>
</dbReference>
<gene>
    <name evidence="5" type="ORF">ACCAA_210048</name>
</gene>
<organism evidence="5 6">
    <name type="scientific">Candidatus Accumulibacter aalborgensis</name>
    <dbReference type="NCBI Taxonomy" id="1860102"/>
    <lineage>
        <taxon>Bacteria</taxon>
        <taxon>Pseudomonadati</taxon>
        <taxon>Pseudomonadota</taxon>
        <taxon>Betaproteobacteria</taxon>
        <taxon>Candidatus Accumulibacter</taxon>
    </lineage>
</organism>
<dbReference type="Proteomes" id="UP000199169">
    <property type="component" value="Unassembled WGS sequence"/>
</dbReference>
<dbReference type="InterPro" id="IPR029016">
    <property type="entry name" value="GAF-like_dom_sf"/>
</dbReference>
<dbReference type="InterPro" id="IPR000792">
    <property type="entry name" value="Tscrpt_reg_LuxR_C"/>
</dbReference>
<proteinExistence type="predicted"/>
<keyword evidence="1" id="KW-0805">Transcription regulation</keyword>
<dbReference type="EMBL" id="FLQX01000096">
    <property type="protein sequence ID" value="SBT05477.1"/>
    <property type="molecule type" value="Genomic_DNA"/>
</dbReference>
<keyword evidence="6" id="KW-1185">Reference proteome</keyword>
<evidence type="ECO:0000259" key="4">
    <source>
        <dbReference type="PROSITE" id="PS50043"/>
    </source>
</evidence>
<reference evidence="5 6" key="1">
    <citation type="submission" date="2016-06" db="EMBL/GenBank/DDBJ databases">
        <authorList>
            <person name="Kjaerup R.B."/>
            <person name="Dalgaard T.S."/>
            <person name="Juul-Madsen H.R."/>
        </authorList>
    </citation>
    <scope>NUCLEOTIDE SEQUENCE [LARGE SCALE GENOMIC DNA]</scope>
    <source>
        <strain evidence="5">3</strain>
    </source>
</reference>
<dbReference type="InterPro" id="IPR016032">
    <property type="entry name" value="Sig_transdc_resp-reg_C-effctor"/>
</dbReference>
<evidence type="ECO:0000256" key="1">
    <source>
        <dbReference type="ARBA" id="ARBA00023015"/>
    </source>
</evidence>
<dbReference type="GO" id="GO:0003677">
    <property type="term" value="F:DNA binding"/>
    <property type="evidence" value="ECO:0007669"/>
    <property type="project" value="UniProtKB-KW"/>
</dbReference>